<dbReference type="GeneID" id="17040116"/>
<evidence type="ECO:0000313" key="2">
    <source>
        <dbReference type="Proteomes" id="UP000007264"/>
    </source>
</evidence>
<dbReference type="RefSeq" id="XP_005646674.1">
    <property type="nucleotide sequence ID" value="XM_005646617.1"/>
</dbReference>
<sequence length="168" mass="17939">MNAQQCFHDRAAYVAPFWAGHVHHAHSNFANAFSPRLLEKQSCFSSFHYDMERNCTCCFMGVGSIVSGEVSGRHISGIIIITQCLVLGRKFATVLHSGICCSVCWVLCGILTSPHLVKLAAQAENWGLVSGKLAAKIRAASGCCAVGLTGTSMSNLHAAVSSHLLFGN</sequence>
<dbReference type="AlphaFoldDB" id="I0YUR1"/>
<protein>
    <submittedName>
        <fullName evidence="1">Uncharacterized protein</fullName>
    </submittedName>
</protein>
<dbReference type="Proteomes" id="UP000007264">
    <property type="component" value="Unassembled WGS sequence"/>
</dbReference>
<accession>I0YUR1</accession>
<organism evidence="1 2">
    <name type="scientific">Coccomyxa subellipsoidea (strain C-169)</name>
    <name type="common">Green microalga</name>
    <dbReference type="NCBI Taxonomy" id="574566"/>
    <lineage>
        <taxon>Eukaryota</taxon>
        <taxon>Viridiplantae</taxon>
        <taxon>Chlorophyta</taxon>
        <taxon>core chlorophytes</taxon>
        <taxon>Trebouxiophyceae</taxon>
        <taxon>Trebouxiophyceae incertae sedis</taxon>
        <taxon>Coccomyxaceae</taxon>
        <taxon>Coccomyxa</taxon>
        <taxon>Coccomyxa subellipsoidea</taxon>
    </lineage>
</organism>
<name>I0YUR1_COCSC</name>
<gene>
    <name evidence="1" type="ORF">COCSUDRAFT_33438</name>
</gene>
<dbReference type="KEGG" id="csl:COCSUDRAFT_33438"/>
<dbReference type="EMBL" id="AGSI01000010">
    <property type="protein sequence ID" value="EIE22130.1"/>
    <property type="molecule type" value="Genomic_DNA"/>
</dbReference>
<reference evidence="1 2" key="1">
    <citation type="journal article" date="2012" name="Genome Biol.">
        <title>The genome of the polar eukaryotic microalga coccomyxa subellipsoidea reveals traits of cold adaptation.</title>
        <authorList>
            <person name="Blanc G."/>
            <person name="Agarkova I."/>
            <person name="Grimwood J."/>
            <person name="Kuo A."/>
            <person name="Brueggeman A."/>
            <person name="Dunigan D."/>
            <person name="Gurnon J."/>
            <person name="Ladunga I."/>
            <person name="Lindquist E."/>
            <person name="Lucas S."/>
            <person name="Pangilinan J."/>
            <person name="Proschold T."/>
            <person name="Salamov A."/>
            <person name="Schmutz J."/>
            <person name="Weeks D."/>
            <person name="Yamada T."/>
            <person name="Claverie J.M."/>
            <person name="Grigoriev I."/>
            <person name="Van Etten J."/>
            <person name="Lomsadze A."/>
            <person name="Borodovsky M."/>
        </authorList>
    </citation>
    <scope>NUCLEOTIDE SEQUENCE [LARGE SCALE GENOMIC DNA]</scope>
    <source>
        <strain evidence="1 2">C-169</strain>
    </source>
</reference>
<keyword evidence="2" id="KW-1185">Reference proteome</keyword>
<proteinExistence type="predicted"/>
<comment type="caution">
    <text evidence="1">The sequence shown here is derived from an EMBL/GenBank/DDBJ whole genome shotgun (WGS) entry which is preliminary data.</text>
</comment>
<evidence type="ECO:0000313" key="1">
    <source>
        <dbReference type="EMBL" id="EIE22130.1"/>
    </source>
</evidence>